<dbReference type="InterPro" id="IPR002048">
    <property type="entry name" value="EF_hand_dom"/>
</dbReference>
<dbReference type="Pfam" id="PF00069">
    <property type="entry name" value="Pkinase"/>
    <property type="match status" value="1"/>
</dbReference>
<keyword evidence="6 8" id="KW-0067">ATP-binding</keyword>
<dbReference type="SMART" id="SM00220">
    <property type="entry name" value="S_TKc"/>
    <property type="match status" value="1"/>
</dbReference>
<dbReference type="GO" id="GO:0005509">
    <property type="term" value="F:calcium ion binding"/>
    <property type="evidence" value="ECO:0007669"/>
    <property type="project" value="InterPro"/>
</dbReference>
<dbReference type="Proteomes" id="UP001165122">
    <property type="component" value="Unassembled WGS sequence"/>
</dbReference>
<keyword evidence="3" id="KW-0808">Transferase</keyword>
<dbReference type="InterPro" id="IPR050205">
    <property type="entry name" value="CDPK_Ser/Thr_kinases"/>
</dbReference>
<feature type="binding site" evidence="8">
    <location>
        <position position="120"/>
    </location>
    <ligand>
        <name>ATP</name>
        <dbReference type="ChEBI" id="CHEBI:30616"/>
    </ligand>
</feature>
<evidence type="ECO:0000256" key="1">
    <source>
        <dbReference type="ARBA" id="ARBA00001946"/>
    </source>
</evidence>
<evidence type="ECO:0000256" key="6">
    <source>
        <dbReference type="ARBA" id="ARBA00022840"/>
    </source>
</evidence>
<dbReference type="InterPro" id="IPR017441">
    <property type="entry name" value="Protein_kinase_ATP_BS"/>
</dbReference>
<comment type="similarity">
    <text evidence="7">Belongs to the protein kinase superfamily. Ser/Thr protein kinase family. CDPK subfamily.</text>
</comment>
<dbReference type="Gene3D" id="3.30.200.20">
    <property type="entry name" value="Phosphorylase Kinase, domain 1"/>
    <property type="match status" value="1"/>
</dbReference>
<keyword evidence="13" id="KW-1185">Reference proteome</keyword>
<evidence type="ECO:0000256" key="3">
    <source>
        <dbReference type="ARBA" id="ARBA00022679"/>
    </source>
</evidence>
<dbReference type="GO" id="GO:0004674">
    <property type="term" value="F:protein serine/threonine kinase activity"/>
    <property type="evidence" value="ECO:0007669"/>
    <property type="project" value="UniProtKB-KW"/>
</dbReference>
<evidence type="ECO:0000256" key="2">
    <source>
        <dbReference type="ARBA" id="ARBA00022527"/>
    </source>
</evidence>
<dbReference type="InterPro" id="IPR000719">
    <property type="entry name" value="Prot_kinase_dom"/>
</dbReference>
<accession>A0A9W7A0M9</accession>
<dbReference type="PROSITE" id="PS50222">
    <property type="entry name" value="EF_HAND_2"/>
    <property type="match status" value="2"/>
</dbReference>
<evidence type="ECO:0000313" key="13">
    <source>
        <dbReference type="Proteomes" id="UP001165122"/>
    </source>
</evidence>
<reference evidence="13" key="1">
    <citation type="journal article" date="2023" name="Commun. Biol.">
        <title>Genome analysis of Parmales, the sister group of diatoms, reveals the evolutionary specialization of diatoms from phago-mixotrophs to photoautotrophs.</title>
        <authorList>
            <person name="Ban H."/>
            <person name="Sato S."/>
            <person name="Yoshikawa S."/>
            <person name="Yamada K."/>
            <person name="Nakamura Y."/>
            <person name="Ichinomiya M."/>
            <person name="Sato N."/>
            <person name="Blanc-Mathieu R."/>
            <person name="Endo H."/>
            <person name="Kuwata A."/>
            <person name="Ogata H."/>
        </authorList>
    </citation>
    <scope>NUCLEOTIDE SEQUENCE [LARGE SCALE GENOMIC DNA]</scope>
    <source>
        <strain evidence="13">NIES 3700</strain>
    </source>
</reference>
<dbReference type="PROSITE" id="PS00108">
    <property type="entry name" value="PROTEIN_KINASE_ST"/>
    <property type="match status" value="1"/>
</dbReference>
<feature type="region of interest" description="Disordered" evidence="9">
    <location>
        <begin position="1"/>
        <end position="49"/>
    </location>
</feature>
<dbReference type="Gene3D" id="1.10.238.10">
    <property type="entry name" value="EF-hand"/>
    <property type="match status" value="2"/>
</dbReference>
<evidence type="ECO:0000256" key="8">
    <source>
        <dbReference type="PROSITE-ProRule" id="PRU10141"/>
    </source>
</evidence>
<dbReference type="AlphaFoldDB" id="A0A9W7A0M9"/>
<dbReference type="SUPFAM" id="SSF47473">
    <property type="entry name" value="EF-hand"/>
    <property type="match status" value="1"/>
</dbReference>
<dbReference type="FunFam" id="1.10.510.10:FF:000571">
    <property type="entry name" value="Maternal embryonic leucine zipper kinase"/>
    <property type="match status" value="1"/>
</dbReference>
<dbReference type="OrthoDB" id="40902at2759"/>
<feature type="compositionally biased region" description="Polar residues" evidence="9">
    <location>
        <begin position="727"/>
        <end position="741"/>
    </location>
</feature>
<dbReference type="PROSITE" id="PS00107">
    <property type="entry name" value="PROTEIN_KINASE_ATP"/>
    <property type="match status" value="1"/>
</dbReference>
<feature type="domain" description="Protein kinase" evidence="10">
    <location>
        <begin position="91"/>
        <end position="354"/>
    </location>
</feature>
<comment type="caution">
    <text evidence="12">The sequence shown here is derived from an EMBL/GenBank/DDBJ whole genome shotgun (WGS) entry which is preliminary data.</text>
</comment>
<dbReference type="PANTHER" id="PTHR24349">
    <property type="entry name" value="SERINE/THREONINE-PROTEIN KINASE"/>
    <property type="match status" value="1"/>
</dbReference>
<keyword evidence="5" id="KW-0418">Kinase</keyword>
<evidence type="ECO:0000256" key="7">
    <source>
        <dbReference type="ARBA" id="ARBA00024334"/>
    </source>
</evidence>
<dbReference type="PROSITE" id="PS50011">
    <property type="entry name" value="PROTEIN_KINASE_DOM"/>
    <property type="match status" value="1"/>
</dbReference>
<evidence type="ECO:0000259" key="10">
    <source>
        <dbReference type="PROSITE" id="PS50011"/>
    </source>
</evidence>
<organism evidence="12 13">
    <name type="scientific">Triparma laevis f. longispina</name>
    <dbReference type="NCBI Taxonomy" id="1714387"/>
    <lineage>
        <taxon>Eukaryota</taxon>
        <taxon>Sar</taxon>
        <taxon>Stramenopiles</taxon>
        <taxon>Ochrophyta</taxon>
        <taxon>Bolidophyceae</taxon>
        <taxon>Parmales</taxon>
        <taxon>Triparmaceae</taxon>
        <taxon>Triparma</taxon>
    </lineage>
</organism>
<keyword evidence="2" id="KW-0723">Serine/threonine-protein kinase</keyword>
<name>A0A9W7A0M9_9STRA</name>
<dbReference type="GO" id="GO:0005524">
    <property type="term" value="F:ATP binding"/>
    <property type="evidence" value="ECO:0007669"/>
    <property type="project" value="UniProtKB-UniRule"/>
</dbReference>
<feature type="compositionally biased region" description="Acidic residues" evidence="9">
    <location>
        <begin position="560"/>
        <end position="570"/>
    </location>
</feature>
<feature type="domain" description="EF-hand" evidence="11">
    <location>
        <begin position="396"/>
        <end position="431"/>
    </location>
</feature>
<evidence type="ECO:0000259" key="11">
    <source>
        <dbReference type="PROSITE" id="PS50222"/>
    </source>
</evidence>
<evidence type="ECO:0000256" key="9">
    <source>
        <dbReference type="SAM" id="MobiDB-lite"/>
    </source>
</evidence>
<dbReference type="InterPro" id="IPR011009">
    <property type="entry name" value="Kinase-like_dom_sf"/>
</dbReference>
<dbReference type="SUPFAM" id="SSF56112">
    <property type="entry name" value="Protein kinase-like (PK-like)"/>
    <property type="match status" value="1"/>
</dbReference>
<feature type="domain" description="EF-hand" evidence="11">
    <location>
        <begin position="473"/>
        <end position="508"/>
    </location>
</feature>
<dbReference type="FunFam" id="1.10.238.10:FF:000788">
    <property type="entry name" value="Predicted protein"/>
    <property type="match status" value="1"/>
</dbReference>
<dbReference type="InterPro" id="IPR008271">
    <property type="entry name" value="Ser/Thr_kinase_AS"/>
</dbReference>
<dbReference type="CDD" id="cd05117">
    <property type="entry name" value="STKc_CAMK"/>
    <property type="match status" value="1"/>
</dbReference>
<gene>
    <name evidence="12" type="ORF">TrLO_g905</name>
</gene>
<evidence type="ECO:0000256" key="4">
    <source>
        <dbReference type="ARBA" id="ARBA00022741"/>
    </source>
</evidence>
<dbReference type="Gene3D" id="1.10.510.10">
    <property type="entry name" value="Transferase(Phosphotransferase) domain 1"/>
    <property type="match status" value="1"/>
</dbReference>
<protein>
    <recommendedName>
        <fullName evidence="14">Calmodulin</fullName>
    </recommendedName>
</protein>
<sequence length="772" mass="85362">MGCLNSKPEPAAAPPTEQAPVTASPDVPSTPTPTPPPPQQPESGHRLTHSSSRIGLDTMLENKRDSTFARNVVHIEDPEGGRKIEEVYANVHTGRIIGSGVSGVVREVKHRKTGVLYAAKCLDLDTISTEFALSQLKEEVQILIELDHPNIVRLEEVYESPKEIYLVFERLSGGELFDRLDEQPEYHYSEALCKDLVRQVLCAIRYCHSKGIIHRDLKLENFIFENYDKNAKLKLIDFGLSKHFQHGDVQHDAVGTPYTVAPEVIRGHYDNGCDIWAVGVITYLLLSGETPFGGCGGESLSTVRNNILSGELSFQPESIWSNVSNNAKLFIRSLLQVNPSHRPTVQQAQENAWFEDTNGKTATLSPAVVESLINFRSYDNLRKLIHEIISFTLLQDQIVGLRTEFEKVDSDGLGEISFAELKKVLVEGAAAGNMGSLTEEEIVSIFNSLKVSQNASTIHYHEFIAACLSQCELDDRNLRLAFERMDAERKGYISADNIADLLGADATEGQVEDMFKDARKSIEGTHIDKINFSDFVRLMNGQAAKIIPINPSKSKSPTLQDEENDEEDNADPSLNIPDAVKRARSRSVGSGPEVNETAVSFTLFNVSETLKKNRENSGGVKGLKGESGVTPLKESRNIYRSHREMRIAIVEASKRFEAIHAKRNPLPSPPKISYAGAVKGEVRPSPARRRVTPTLTMTKTPIRSPRDSMCSTESKVEAINKTLSRISSESYETDSSVMSTPPNSPALKPKPKAKRIRVMSDMSGMISGDKKV</sequence>
<comment type="cofactor">
    <cofactor evidence="1">
        <name>Mg(2+)</name>
        <dbReference type="ChEBI" id="CHEBI:18420"/>
    </cofactor>
</comment>
<proteinExistence type="inferred from homology"/>
<feature type="region of interest" description="Disordered" evidence="9">
    <location>
        <begin position="547"/>
        <end position="593"/>
    </location>
</feature>
<feature type="compositionally biased region" description="Low complexity" evidence="9">
    <location>
        <begin position="8"/>
        <end position="27"/>
    </location>
</feature>
<keyword evidence="4 8" id="KW-0547">Nucleotide-binding</keyword>
<evidence type="ECO:0000313" key="12">
    <source>
        <dbReference type="EMBL" id="GMH60705.1"/>
    </source>
</evidence>
<dbReference type="EMBL" id="BRXW01000503">
    <property type="protein sequence ID" value="GMH60705.1"/>
    <property type="molecule type" value="Genomic_DNA"/>
</dbReference>
<evidence type="ECO:0008006" key="14">
    <source>
        <dbReference type="Google" id="ProtNLM"/>
    </source>
</evidence>
<evidence type="ECO:0000256" key="5">
    <source>
        <dbReference type="ARBA" id="ARBA00022777"/>
    </source>
</evidence>
<feature type="region of interest" description="Disordered" evidence="9">
    <location>
        <begin position="727"/>
        <end position="756"/>
    </location>
</feature>
<dbReference type="InterPro" id="IPR011992">
    <property type="entry name" value="EF-hand-dom_pair"/>
</dbReference>
<feature type="compositionally biased region" description="Pro residues" evidence="9">
    <location>
        <begin position="28"/>
        <end position="40"/>
    </location>
</feature>